<keyword evidence="3" id="KW-0964">Secreted</keyword>
<dbReference type="Gene3D" id="3.40.50.720">
    <property type="entry name" value="NAD(P)-binding Rossmann-like Domain"/>
    <property type="match status" value="1"/>
</dbReference>
<keyword evidence="8" id="KW-1185">Reference proteome</keyword>
<dbReference type="PATRIC" id="fig|37916.4.peg.4523"/>
<comment type="catalytic activity">
    <reaction evidence="6">
        <text>a (3R)-hydroxyacyl-[ACP] + NADP(+) = a 3-oxoacyl-[ACP] + NADPH + H(+)</text>
        <dbReference type="Rhea" id="RHEA:17397"/>
        <dbReference type="Rhea" id="RHEA-COMP:9916"/>
        <dbReference type="Rhea" id="RHEA-COMP:9945"/>
        <dbReference type="ChEBI" id="CHEBI:15378"/>
        <dbReference type="ChEBI" id="CHEBI:57783"/>
        <dbReference type="ChEBI" id="CHEBI:58349"/>
        <dbReference type="ChEBI" id="CHEBI:78776"/>
        <dbReference type="ChEBI" id="CHEBI:78827"/>
        <dbReference type="EC" id="1.1.1.100"/>
    </reaction>
    <physiologicalReaction direction="right-to-left" evidence="6">
        <dbReference type="Rhea" id="RHEA:17399"/>
    </physiologicalReaction>
</comment>
<dbReference type="EMBL" id="JYNL01000054">
    <property type="protein sequence ID" value="KMO71459.1"/>
    <property type="molecule type" value="Genomic_DNA"/>
</dbReference>
<evidence type="ECO:0000256" key="4">
    <source>
        <dbReference type="ARBA" id="ARBA00023002"/>
    </source>
</evidence>
<dbReference type="STRING" id="37916.MCHLDSM_04541"/>
<keyword evidence="4 7" id="KW-0560">Oxidoreductase</keyword>
<comment type="similarity">
    <text evidence="2">Belongs to the short-chain dehydrogenases/reductases (SDR) family.</text>
</comment>
<dbReference type="CDD" id="cd05233">
    <property type="entry name" value="SDR_c"/>
    <property type="match status" value="1"/>
</dbReference>
<dbReference type="InterPro" id="IPR002347">
    <property type="entry name" value="SDR_fam"/>
</dbReference>
<evidence type="ECO:0000313" key="7">
    <source>
        <dbReference type="EMBL" id="KMO71459.1"/>
    </source>
</evidence>
<dbReference type="InterPro" id="IPR020904">
    <property type="entry name" value="Sc_DH/Rdtase_CS"/>
</dbReference>
<evidence type="ECO:0000256" key="6">
    <source>
        <dbReference type="ARBA" id="ARBA00047400"/>
    </source>
</evidence>
<dbReference type="GO" id="GO:0032787">
    <property type="term" value="P:monocarboxylic acid metabolic process"/>
    <property type="evidence" value="ECO:0007669"/>
    <property type="project" value="UniProtKB-ARBA"/>
</dbReference>
<proteinExistence type="inferred from homology"/>
<gene>
    <name evidence="7" type="primary">tsaC1_2</name>
    <name evidence="7" type="ORF">MCHLDSM_04541</name>
</gene>
<evidence type="ECO:0000256" key="3">
    <source>
        <dbReference type="ARBA" id="ARBA00022512"/>
    </source>
</evidence>
<keyword evidence="3" id="KW-0134">Cell wall</keyword>
<dbReference type="RefSeq" id="WP_048471866.1">
    <property type="nucleotide sequence ID" value="NZ_JYNL01000054.1"/>
</dbReference>
<dbReference type="AlphaFoldDB" id="A0A0J6VMM5"/>
<dbReference type="InterPro" id="IPR050259">
    <property type="entry name" value="SDR"/>
</dbReference>
<dbReference type="PROSITE" id="PS00061">
    <property type="entry name" value="ADH_SHORT"/>
    <property type="match status" value="1"/>
</dbReference>
<dbReference type="Proteomes" id="UP000036513">
    <property type="component" value="Unassembled WGS sequence"/>
</dbReference>
<comment type="caution">
    <text evidence="7">The sequence shown here is derived from an EMBL/GenBank/DDBJ whole genome shotgun (WGS) entry which is preliminary data.</text>
</comment>
<accession>A0A0J6VMM5</accession>
<dbReference type="PRINTS" id="PR00080">
    <property type="entry name" value="SDRFAMILY"/>
</dbReference>
<dbReference type="PANTHER" id="PTHR42879">
    <property type="entry name" value="3-OXOACYL-(ACYL-CARRIER-PROTEIN) REDUCTASE"/>
    <property type="match status" value="1"/>
</dbReference>
<dbReference type="InterPro" id="IPR036291">
    <property type="entry name" value="NAD(P)-bd_dom_sf"/>
</dbReference>
<dbReference type="SUPFAM" id="SSF51735">
    <property type="entry name" value="NAD(P)-binding Rossmann-fold domains"/>
    <property type="match status" value="1"/>
</dbReference>
<sequence>MRIDLTDKIAVVTGASKGIGLAISEALTAAGAFVVAGARHNSAGLEALEAAGTATFVTADLSTAQGPKALVAAAAERGGVDILVNNAGAVTPRFDGSQSVTDDDWTAAWSLNFLSAVRTTREAIPHLLARGGGAIVMIGSVNATLPEWNIIDYSATKAALANYTKSLSKEFGPQGIRVNTISPGPVATDLWLADDGVAAQFASASGGSPEQVVDSVAAGAATGRFTTPQEVADLTVFLAGDRATNITGADVRIDGGYVTTL</sequence>
<dbReference type="NCBIfam" id="NF005095">
    <property type="entry name" value="PRK06523.1"/>
    <property type="match status" value="1"/>
</dbReference>
<dbReference type="Pfam" id="PF13561">
    <property type="entry name" value="adh_short_C2"/>
    <property type="match status" value="1"/>
</dbReference>
<reference evidence="7 8" key="1">
    <citation type="journal article" date="2015" name="Genome Biol. Evol.">
        <title>Characterization of Three Mycobacterium spp. with Potential Use in Bioremediation by Genome Sequencing and Comparative Genomics.</title>
        <authorList>
            <person name="Das S."/>
            <person name="Pettersson B.M."/>
            <person name="Behra P.R."/>
            <person name="Ramesh M."/>
            <person name="Dasgupta S."/>
            <person name="Bhattacharya A."/>
            <person name="Kirsebom L.A."/>
        </authorList>
    </citation>
    <scope>NUCLEOTIDE SEQUENCE [LARGE SCALE GENOMIC DNA]</scope>
    <source>
        <strain evidence="7 8">DSM 43826</strain>
    </source>
</reference>
<evidence type="ECO:0000313" key="8">
    <source>
        <dbReference type="Proteomes" id="UP000036513"/>
    </source>
</evidence>
<dbReference type="FunFam" id="3.40.50.720:FF:000084">
    <property type="entry name" value="Short-chain dehydrogenase reductase"/>
    <property type="match status" value="1"/>
</dbReference>
<dbReference type="PANTHER" id="PTHR42879:SF6">
    <property type="entry name" value="NADPH-DEPENDENT REDUCTASE BACG"/>
    <property type="match status" value="1"/>
</dbReference>
<evidence type="ECO:0000256" key="2">
    <source>
        <dbReference type="ARBA" id="ARBA00006484"/>
    </source>
</evidence>
<name>A0A0J6VMM5_9MYCO</name>
<dbReference type="PRINTS" id="PR00081">
    <property type="entry name" value="GDHRDH"/>
</dbReference>
<protein>
    <recommendedName>
        <fullName evidence="5">3-oxoacyl-[acyl-carrier-protein] reductase MabA</fullName>
    </recommendedName>
</protein>
<dbReference type="SMR" id="A0A0J6VMM5"/>
<organism evidence="7 8">
    <name type="scientific">Mycolicibacterium chlorophenolicum</name>
    <dbReference type="NCBI Taxonomy" id="37916"/>
    <lineage>
        <taxon>Bacteria</taxon>
        <taxon>Bacillati</taxon>
        <taxon>Actinomycetota</taxon>
        <taxon>Actinomycetes</taxon>
        <taxon>Mycobacteriales</taxon>
        <taxon>Mycobacteriaceae</taxon>
        <taxon>Mycolicibacterium</taxon>
    </lineage>
</organism>
<comment type="subcellular location">
    <subcellularLocation>
        <location evidence="1">Secreted</location>
        <location evidence="1">Cell wall</location>
    </subcellularLocation>
</comment>
<dbReference type="GO" id="GO:0004316">
    <property type="term" value="F:3-oxoacyl-[acyl-carrier-protein] reductase (NADPH) activity"/>
    <property type="evidence" value="ECO:0007669"/>
    <property type="project" value="UniProtKB-EC"/>
</dbReference>
<evidence type="ECO:0000256" key="1">
    <source>
        <dbReference type="ARBA" id="ARBA00004191"/>
    </source>
</evidence>
<evidence type="ECO:0000256" key="5">
    <source>
        <dbReference type="ARBA" id="ARBA00040781"/>
    </source>
</evidence>